<protein>
    <submittedName>
        <fullName evidence="2">Uncharacterized protein LOC107411447 isoform X2</fullName>
    </submittedName>
</protein>
<dbReference type="Pfam" id="PF22600">
    <property type="entry name" value="MTPAP-like_central"/>
    <property type="match status" value="1"/>
</dbReference>
<dbReference type="EMBL" id="GGEC01023965">
    <property type="protein sequence ID" value="MBX04449.1"/>
    <property type="molecule type" value="Transcribed_RNA"/>
</dbReference>
<feature type="domain" description="Poly(A) RNA polymerase mitochondrial-like central palm" evidence="1">
    <location>
        <begin position="52"/>
        <end position="174"/>
    </location>
</feature>
<sequence length="198" mass="21726">MMGDLPNGDVLVGEDRLCSGLVQMAVSSSSSAANPDPESVGAESWNSAEEAAREVIDAIHPTASAHWKRTGVVDYVNRLFISSLGIQVFPYGSVPLKTYLPDGDIDLTAISSPAFEDAMVTDVYAVLRGEEHNEDAPYEIKDVHHIDAEVKLVKCIVQNVVVDISFNQTGGLYTLCFLEQVIFFTFNLQIIDEFVLYH</sequence>
<dbReference type="PANTHER" id="PTHR45979:SF31">
    <property type="entry name" value="POLYMERASE NUCLEOTIDYL TRANSFERASE DOMAIN-CONTAINING PROTEIN"/>
    <property type="match status" value="1"/>
</dbReference>
<dbReference type="InterPro" id="IPR058921">
    <property type="entry name" value="PAP/OAS1-rel"/>
</dbReference>
<name>A0A2P2KFD4_RHIMU</name>
<dbReference type="Gene3D" id="3.30.460.10">
    <property type="entry name" value="Beta Polymerase, domain 2"/>
    <property type="match status" value="1"/>
</dbReference>
<dbReference type="SUPFAM" id="SSF81301">
    <property type="entry name" value="Nucleotidyltransferase"/>
    <property type="match status" value="1"/>
</dbReference>
<dbReference type="InterPro" id="IPR054708">
    <property type="entry name" value="MTPAP-like_central"/>
</dbReference>
<accession>A0A2P2KFD4</accession>
<evidence type="ECO:0000313" key="2">
    <source>
        <dbReference type="EMBL" id="MBX04449.1"/>
    </source>
</evidence>
<proteinExistence type="predicted"/>
<reference evidence="2" key="1">
    <citation type="submission" date="2018-02" db="EMBL/GenBank/DDBJ databases">
        <title>Rhizophora mucronata_Transcriptome.</title>
        <authorList>
            <person name="Meera S.P."/>
            <person name="Sreeshan A."/>
            <person name="Augustine A."/>
        </authorList>
    </citation>
    <scope>NUCLEOTIDE SEQUENCE</scope>
    <source>
        <tissue evidence="2">Leaf</tissue>
    </source>
</reference>
<organism evidence="2">
    <name type="scientific">Rhizophora mucronata</name>
    <name type="common">Asiatic mangrove</name>
    <dbReference type="NCBI Taxonomy" id="61149"/>
    <lineage>
        <taxon>Eukaryota</taxon>
        <taxon>Viridiplantae</taxon>
        <taxon>Streptophyta</taxon>
        <taxon>Embryophyta</taxon>
        <taxon>Tracheophyta</taxon>
        <taxon>Spermatophyta</taxon>
        <taxon>Magnoliopsida</taxon>
        <taxon>eudicotyledons</taxon>
        <taxon>Gunneridae</taxon>
        <taxon>Pentapetalae</taxon>
        <taxon>rosids</taxon>
        <taxon>fabids</taxon>
        <taxon>Malpighiales</taxon>
        <taxon>Rhizophoraceae</taxon>
        <taxon>Rhizophora</taxon>
    </lineage>
</organism>
<dbReference type="PANTHER" id="PTHR45979">
    <property type="entry name" value="PAP/OAS1 SUBSTRATE-BINDING DOMAIN SUPERFAMILY"/>
    <property type="match status" value="1"/>
</dbReference>
<dbReference type="AlphaFoldDB" id="A0A2P2KFD4"/>
<dbReference type="InterPro" id="IPR043519">
    <property type="entry name" value="NT_sf"/>
</dbReference>
<evidence type="ECO:0000259" key="1">
    <source>
        <dbReference type="Pfam" id="PF22600"/>
    </source>
</evidence>